<comment type="caution">
    <text evidence="1">The sequence shown here is derived from an EMBL/GenBank/DDBJ whole genome shotgun (WGS) entry which is preliminary data.</text>
</comment>
<dbReference type="AlphaFoldDB" id="A0AAV8SGY5"/>
<protein>
    <submittedName>
        <fullName evidence="1">Uncharacterized protein</fullName>
    </submittedName>
</protein>
<dbReference type="InterPro" id="IPR012677">
    <property type="entry name" value="Nucleotide-bd_a/b_plait_sf"/>
</dbReference>
<dbReference type="InterPro" id="IPR039780">
    <property type="entry name" value="Mot2"/>
</dbReference>
<dbReference type="PANTHER" id="PTHR12603">
    <property type="entry name" value="CCR4-NOT TRANSCRIPTION COMPLEX RELATED"/>
    <property type="match status" value="1"/>
</dbReference>
<sequence length="137" mass="15587">MQRNLVYVIGLPLDLADEANLWFVPASSTKRILLTIWESYEGIHLLNINWAIQTSSNNSYCLYITYSKEEEVVCCIQSVHSFVLEGKSLRACFGATKYCHAWLKNMPCGISDCLYLHDFGSVEDSFTKDDLVSAFTR</sequence>
<dbReference type="Proteomes" id="UP001159364">
    <property type="component" value="Linkage Group LG11"/>
</dbReference>
<dbReference type="EMBL" id="JAIWQS010000011">
    <property type="protein sequence ID" value="KAJ8751200.1"/>
    <property type="molecule type" value="Genomic_DNA"/>
</dbReference>
<dbReference type="GO" id="GO:0016567">
    <property type="term" value="P:protein ubiquitination"/>
    <property type="evidence" value="ECO:0007669"/>
    <property type="project" value="TreeGrafter"/>
</dbReference>
<keyword evidence="2" id="KW-1185">Reference proteome</keyword>
<dbReference type="GO" id="GO:0030014">
    <property type="term" value="C:CCR4-NOT complex"/>
    <property type="evidence" value="ECO:0007669"/>
    <property type="project" value="InterPro"/>
</dbReference>
<gene>
    <name evidence="1" type="ORF">K2173_016381</name>
</gene>
<proteinExistence type="predicted"/>
<dbReference type="Gene3D" id="3.30.70.330">
    <property type="match status" value="1"/>
</dbReference>
<evidence type="ECO:0000313" key="1">
    <source>
        <dbReference type="EMBL" id="KAJ8751200.1"/>
    </source>
</evidence>
<evidence type="ECO:0000313" key="2">
    <source>
        <dbReference type="Proteomes" id="UP001159364"/>
    </source>
</evidence>
<name>A0AAV8SGY5_9ROSI</name>
<dbReference type="PANTHER" id="PTHR12603:SF22">
    <property type="entry name" value="TRANSCRIPTION FACTOR C2H2 FAMILY-RELATED"/>
    <property type="match status" value="1"/>
</dbReference>
<reference evidence="1 2" key="1">
    <citation type="submission" date="2021-09" db="EMBL/GenBank/DDBJ databases">
        <title>Genomic insights and catalytic innovation underlie evolution of tropane alkaloids biosynthesis.</title>
        <authorList>
            <person name="Wang Y.-J."/>
            <person name="Tian T."/>
            <person name="Huang J.-P."/>
            <person name="Huang S.-X."/>
        </authorList>
    </citation>
    <scope>NUCLEOTIDE SEQUENCE [LARGE SCALE GENOMIC DNA]</scope>
    <source>
        <strain evidence="1">KIB-2018</strain>
        <tissue evidence="1">Leaf</tissue>
    </source>
</reference>
<dbReference type="GO" id="GO:0004842">
    <property type="term" value="F:ubiquitin-protein transferase activity"/>
    <property type="evidence" value="ECO:0007669"/>
    <property type="project" value="InterPro"/>
</dbReference>
<accession>A0AAV8SGY5</accession>
<organism evidence="1 2">
    <name type="scientific">Erythroxylum novogranatense</name>
    <dbReference type="NCBI Taxonomy" id="1862640"/>
    <lineage>
        <taxon>Eukaryota</taxon>
        <taxon>Viridiplantae</taxon>
        <taxon>Streptophyta</taxon>
        <taxon>Embryophyta</taxon>
        <taxon>Tracheophyta</taxon>
        <taxon>Spermatophyta</taxon>
        <taxon>Magnoliopsida</taxon>
        <taxon>eudicotyledons</taxon>
        <taxon>Gunneridae</taxon>
        <taxon>Pentapetalae</taxon>
        <taxon>rosids</taxon>
        <taxon>fabids</taxon>
        <taxon>Malpighiales</taxon>
        <taxon>Erythroxylaceae</taxon>
        <taxon>Erythroxylum</taxon>
    </lineage>
</organism>